<evidence type="ECO:0000256" key="13">
    <source>
        <dbReference type="ARBA" id="ARBA00029847"/>
    </source>
</evidence>
<evidence type="ECO:0000256" key="16">
    <source>
        <dbReference type="SAM" id="Phobius"/>
    </source>
</evidence>
<dbReference type="Ensembl" id="ENSANIT00000002135.1">
    <property type="protein sequence ID" value="ENSANIP00000002073.1"/>
    <property type="gene ID" value="ENSANIG00000001466.1"/>
</dbReference>
<dbReference type="GO" id="GO:0005743">
    <property type="term" value="C:mitochondrial inner membrane"/>
    <property type="evidence" value="ECO:0007669"/>
    <property type="project" value="UniProtKB-SubCell"/>
</dbReference>
<reference evidence="17" key="2">
    <citation type="submission" date="2025-09" db="UniProtKB">
        <authorList>
            <consortium name="Ensembl"/>
        </authorList>
    </citation>
    <scope>IDENTIFICATION</scope>
</reference>
<keyword evidence="8" id="KW-0999">Mitochondrion inner membrane</keyword>
<evidence type="ECO:0000256" key="14">
    <source>
        <dbReference type="ARBA" id="ARBA00033255"/>
    </source>
</evidence>
<evidence type="ECO:0000256" key="15">
    <source>
        <dbReference type="SAM" id="MobiDB-lite"/>
    </source>
</evidence>
<evidence type="ECO:0000256" key="7">
    <source>
        <dbReference type="ARBA" id="ARBA00022692"/>
    </source>
</evidence>
<dbReference type="AlphaFoldDB" id="A0A8B9M1J9"/>
<keyword evidence="5" id="KW-0813">Transport</keyword>
<organism evidence="17 18">
    <name type="scientific">Accipiter nisus</name>
    <name type="common">Eurasian sparrowhawk</name>
    <dbReference type="NCBI Taxonomy" id="211598"/>
    <lineage>
        <taxon>Eukaryota</taxon>
        <taxon>Metazoa</taxon>
        <taxon>Chordata</taxon>
        <taxon>Craniata</taxon>
        <taxon>Vertebrata</taxon>
        <taxon>Euteleostomi</taxon>
        <taxon>Archelosauria</taxon>
        <taxon>Archosauria</taxon>
        <taxon>Dinosauria</taxon>
        <taxon>Saurischia</taxon>
        <taxon>Theropoda</taxon>
        <taxon>Coelurosauria</taxon>
        <taxon>Aves</taxon>
        <taxon>Neognathae</taxon>
        <taxon>Neoaves</taxon>
        <taxon>Telluraves</taxon>
        <taxon>Accipitrimorphae</taxon>
        <taxon>Accipitriformes</taxon>
        <taxon>Accipitridae</taxon>
        <taxon>Accipitrinae</taxon>
        <taxon>Accipiter</taxon>
    </lineage>
</organism>
<evidence type="ECO:0000256" key="1">
    <source>
        <dbReference type="ARBA" id="ARBA00003195"/>
    </source>
</evidence>
<evidence type="ECO:0000256" key="4">
    <source>
        <dbReference type="ARBA" id="ARBA00016392"/>
    </source>
</evidence>
<keyword evidence="9" id="KW-0249">Electron transport</keyword>
<evidence type="ECO:0000313" key="18">
    <source>
        <dbReference type="Proteomes" id="UP000694541"/>
    </source>
</evidence>
<evidence type="ECO:0000256" key="2">
    <source>
        <dbReference type="ARBA" id="ARBA00004298"/>
    </source>
</evidence>
<protein>
    <recommendedName>
        <fullName evidence="4">NADH dehydrogenase [ubiquinone] 1 alpha subcomplex subunit 1</fullName>
    </recommendedName>
    <alternativeName>
        <fullName evidence="14">Complex I-MWFE</fullName>
    </alternativeName>
    <alternativeName>
        <fullName evidence="13">NADH-ubiquinone oxidoreductase MWFE subunit</fullName>
    </alternativeName>
</protein>
<feature type="compositionally biased region" description="Low complexity" evidence="15">
    <location>
        <begin position="211"/>
        <end position="220"/>
    </location>
</feature>
<comment type="function">
    <text evidence="1">Accessory subunit of the mitochondrial membrane respiratory chain NADH dehydrogenase (Complex I), that is believed not to be involved in catalysis. Complex I functions in the transfer of electrons from NADH to the respiratory chain. The immediate electron acceptor for the enzyme is believed to be ubiquinone.</text>
</comment>
<evidence type="ECO:0000256" key="6">
    <source>
        <dbReference type="ARBA" id="ARBA00022660"/>
    </source>
</evidence>
<keyword evidence="7 16" id="KW-0812">Transmembrane</keyword>
<reference evidence="17" key="1">
    <citation type="submission" date="2025-08" db="UniProtKB">
        <authorList>
            <consortium name="Ensembl"/>
        </authorList>
    </citation>
    <scope>IDENTIFICATION</scope>
</reference>
<keyword evidence="18" id="KW-1185">Reference proteome</keyword>
<dbReference type="Proteomes" id="UP000694541">
    <property type="component" value="Unplaced"/>
</dbReference>
<feature type="compositionally biased region" description="Pro residues" evidence="15">
    <location>
        <begin position="1"/>
        <end position="13"/>
    </location>
</feature>
<keyword evidence="10 16" id="KW-1133">Transmembrane helix</keyword>
<name>A0A8B9M1J9_9AVES</name>
<comment type="similarity">
    <text evidence="3">Belongs to the complex I NDUFA1 subunit family.</text>
</comment>
<keyword evidence="12 16" id="KW-0472">Membrane</keyword>
<dbReference type="PANTHER" id="PTHR17098:SF2">
    <property type="entry name" value="NADH DEHYDROGENASE [UBIQUINONE] 1 ALPHA SUBCOMPLEX SUBUNIT 1"/>
    <property type="match status" value="1"/>
</dbReference>
<evidence type="ECO:0000313" key="17">
    <source>
        <dbReference type="Ensembl" id="ENSANIP00000002073.1"/>
    </source>
</evidence>
<sequence>LPSLPPSLPPHPAAAPGLPSAVGLPSASRRPRPVTPRARQRAGPTLLSVSFLSLGRSRRSGSAPPALPSVPVAVPLPVPLPVPSRAAGPAPGPRRSLGLAFSLSSFIPGRGTAPRAPPRAHWPAAPLARLRLKGPRARALEPGPSPSHGLRLPACAGATAGLRLPACTGAAAGLRLPAGDSGSRRRQLPRSGPASVVTAARGRPGRGAGQAGSVRSAAGAGREGRRGSGGMWYEILPGMAIMGICLSIPGLSTFYMHRWCNGGKEKRIARYPYQWTLMERDRRVSGVNKYYVSKAGAGGLRAGTAGREAGATHCSPHPPGWGLPWPLRWALVTLGAGGALSVLAAGLPVGMCILILFFLIRSQVLKQSLRTCIFSYALLPVRVKSDADTAVTFSFSGSGEHRLR</sequence>
<evidence type="ECO:0000256" key="5">
    <source>
        <dbReference type="ARBA" id="ARBA00022448"/>
    </source>
</evidence>
<dbReference type="InterPro" id="IPR017384">
    <property type="entry name" value="NADH_Ub_cplx-1_asu_su-1"/>
</dbReference>
<evidence type="ECO:0000256" key="11">
    <source>
        <dbReference type="ARBA" id="ARBA00023128"/>
    </source>
</evidence>
<comment type="subcellular location">
    <subcellularLocation>
        <location evidence="2">Mitochondrion inner membrane</location>
        <topology evidence="2">Single-pass membrane protein</topology>
        <orientation evidence="2">Matrix side</orientation>
    </subcellularLocation>
</comment>
<evidence type="ECO:0000256" key="3">
    <source>
        <dbReference type="ARBA" id="ARBA00009960"/>
    </source>
</evidence>
<evidence type="ECO:0000256" key="12">
    <source>
        <dbReference type="ARBA" id="ARBA00023136"/>
    </source>
</evidence>
<proteinExistence type="inferred from homology"/>
<evidence type="ECO:0000256" key="10">
    <source>
        <dbReference type="ARBA" id="ARBA00022989"/>
    </source>
</evidence>
<accession>A0A8B9M1J9</accession>
<dbReference type="PANTHER" id="PTHR17098">
    <property type="entry name" value="NADH-UBIQUINONE OXIDOREDUCTASE MWFE SUBUNIT"/>
    <property type="match status" value="1"/>
</dbReference>
<feature type="region of interest" description="Disordered" evidence="15">
    <location>
        <begin position="1"/>
        <end position="45"/>
    </location>
</feature>
<feature type="region of interest" description="Disordered" evidence="15">
    <location>
        <begin position="175"/>
        <end position="226"/>
    </location>
</feature>
<keyword evidence="6" id="KW-0679">Respiratory chain</keyword>
<dbReference type="Pfam" id="PF15879">
    <property type="entry name" value="MWFE"/>
    <property type="match status" value="1"/>
</dbReference>
<evidence type="ECO:0000256" key="8">
    <source>
        <dbReference type="ARBA" id="ARBA00022792"/>
    </source>
</evidence>
<keyword evidence="11" id="KW-0496">Mitochondrion</keyword>
<feature type="transmembrane region" description="Helical" evidence="16">
    <location>
        <begin position="329"/>
        <end position="360"/>
    </location>
</feature>
<evidence type="ECO:0000256" key="9">
    <source>
        <dbReference type="ARBA" id="ARBA00022982"/>
    </source>
</evidence>